<feature type="signal peptide" evidence="2">
    <location>
        <begin position="1"/>
        <end position="25"/>
    </location>
</feature>
<gene>
    <name evidence="3" type="ORF">RS130_21535</name>
</gene>
<comment type="caution">
    <text evidence="3">The sequence shown here is derived from an EMBL/GenBank/DDBJ whole genome shotgun (WGS) entry which is preliminary data.</text>
</comment>
<evidence type="ECO:0000313" key="4">
    <source>
        <dbReference type="Proteomes" id="UP001247805"/>
    </source>
</evidence>
<keyword evidence="2" id="KW-0732">Signal</keyword>
<evidence type="ECO:0000313" key="3">
    <source>
        <dbReference type="EMBL" id="MDU0356126.1"/>
    </source>
</evidence>
<feature type="compositionally biased region" description="Polar residues" evidence="1">
    <location>
        <begin position="61"/>
        <end position="76"/>
    </location>
</feature>
<keyword evidence="4" id="KW-1185">Reference proteome</keyword>
<evidence type="ECO:0000256" key="2">
    <source>
        <dbReference type="SAM" id="SignalP"/>
    </source>
</evidence>
<feature type="region of interest" description="Disordered" evidence="1">
    <location>
        <begin position="52"/>
        <end position="92"/>
    </location>
</feature>
<name>A0ABU3T1K9_9ALTE</name>
<proteinExistence type="predicted"/>
<reference evidence="3 4" key="1">
    <citation type="submission" date="2023-10" db="EMBL/GenBank/DDBJ databases">
        <title>Glaciecola aquimarina strain GGW-M5 nov., isolated from a coastal seawater.</title>
        <authorList>
            <person name="Bayburt H."/>
            <person name="Kim J.M."/>
            <person name="Choi B.J."/>
            <person name="Jeon C.O."/>
        </authorList>
    </citation>
    <scope>NUCLEOTIDE SEQUENCE [LARGE SCALE GENOMIC DNA]</scope>
    <source>
        <strain evidence="3 4">KCTC 32108</strain>
    </source>
</reference>
<organism evidence="3 4">
    <name type="scientific">Paraglaciecola aquimarina</name>
    <dbReference type="NCBI Taxonomy" id="1235557"/>
    <lineage>
        <taxon>Bacteria</taxon>
        <taxon>Pseudomonadati</taxon>
        <taxon>Pseudomonadota</taxon>
        <taxon>Gammaproteobacteria</taxon>
        <taxon>Alteromonadales</taxon>
        <taxon>Alteromonadaceae</taxon>
        <taxon>Paraglaciecola</taxon>
    </lineage>
</organism>
<sequence length="143" mass="15933">MLNKPKYIFLLLLTIILAGQVSAQAFTPSQQQINQFKNMSKAQQEALARQLGIDPADFSGASDNSQQNNQTITDPQVNRDVDEEQVSAQLSKQSAVEELTSKLKPFGYSLFNASEETESRVSMGPTENTPVPTDYVMGLWRQY</sequence>
<dbReference type="EMBL" id="JAWDIO010000002">
    <property type="protein sequence ID" value="MDU0356126.1"/>
    <property type="molecule type" value="Genomic_DNA"/>
</dbReference>
<accession>A0ABU3T1K9</accession>
<evidence type="ECO:0000256" key="1">
    <source>
        <dbReference type="SAM" id="MobiDB-lite"/>
    </source>
</evidence>
<feature type="chain" id="PRO_5045450800" evidence="2">
    <location>
        <begin position="26"/>
        <end position="143"/>
    </location>
</feature>
<protein>
    <submittedName>
        <fullName evidence="3">Uncharacterized protein</fullName>
    </submittedName>
</protein>
<dbReference type="RefSeq" id="WP_316027630.1">
    <property type="nucleotide sequence ID" value="NZ_JAWDIO010000002.1"/>
</dbReference>
<dbReference type="Proteomes" id="UP001247805">
    <property type="component" value="Unassembled WGS sequence"/>
</dbReference>